<gene>
    <name evidence="2" type="primary">ga28179</name>
    <name evidence="2" type="ORF">PR202_ga28179</name>
</gene>
<accession>A0AAV5DI18</accession>
<dbReference type="Proteomes" id="UP001054889">
    <property type="component" value="Unassembled WGS sequence"/>
</dbReference>
<keyword evidence="3" id="KW-1185">Reference proteome</keyword>
<sequence>MAMSSERGNWKRDEARKGPGHLFIAEGGGGGRKTDARNMELMLVAGSAINTGGARFLCGDGTTRAATRSAQGDNIEVPRRAVASKAEGDAGV</sequence>
<dbReference type="AlphaFoldDB" id="A0AAV5DI18"/>
<name>A0AAV5DI18_ELECO</name>
<evidence type="ECO:0000256" key="1">
    <source>
        <dbReference type="SAM" id="MobiDB-lite"/>
    </source>
</evidence>
<organism evidence="2 3">
    <name type="scientific">Eleusine coracana subsp. coracana</name>
    <dbReference type="NCBI Taxonomy" id="191504"/>
    <lineage>
        <taxon>Eukaryota</taxon>
        <taxon>Viridiplantae</taxon>
        <taxon>Streptophyta</taxon>
        <taxon>Embryophyta</taxon>
        <taxon>Tracheophyta</taxon>
        <taxon>Spermatophyta</taxon>
        <taxon>Magnoliopsida</taxon>
        <taxon>Liliopsida</taxon>
        <taxon>Poales</taxon>
        <taxon>Poaceae</taxon>
        <taxon>PACMAD clade</taxon>
        <taxon>Chloridoideae</taxon>
        <taxon>Cynodonteae</taxon>
        <taxon>Eleusininae</taxon>
        <taxon>Eleusine</taxon>
    </lineage>
</organism>
<evidence type="ECO:0000313" key="2">
    <source>
        <dbReference type="EMBL" id="GJN10115.1"/>
    </source>
</evidence>
<proteinExistence type="predicted"/>
<feature type="region of interest" description="Disordered" evidence="1">
    <location>
        <begin position="1"/>
        <end position="32"/>
    </location>
</feature>
<reference evidence="2" key="2">
    <citation type="submission" date="2021-12" db="EMBL/GenBank/DDBJ databases">
        <title>Resequencing data analysis of finger millet.</title>
        <authorList>
            <person name="Hatakeyama M."/>
            <person name="Aluri S."/>
            <person name="Balachadran M.T."/>
            <person name="Sivarajan S.R."/>
            <person name="Poveda L."/>
            <person name="Shimizu-Inatsugi R."/>
            <person name="Schlapbach R."/>
            <person name="Sreeman S.M."/>
            <person name="Shimizu K.K."/>
        </authorList>
    </citation>
    <scope>NUCLEOTIDE SEQUENCE</scope>
</reference>
<evidence type="ECO:0000313" key="3">
    <source>
        <dbReference type="Proteomes" id="UP001054889"/>
    </source>
</evidence>
<comment type="caution">
    <text evidence="2">The sequence shown here is derived from an EMBL/GenBank/DDBJ whole genome shotgun (WGS) entry which is preliminary data.</text>
</comment>
<reference evidence="2" key="1">
    <citation type="journal article" date="2018" name="DNA Res.">
        <title>Multiple hybrid de novo genome assembly of finger millet, an orphan allotetraploid crop.</title>
        <authorList>
            <person name="Hatakeyama M."/>
            <person name="Aluri S."/>
            <person name="Balachadran M.T."/>
            <person name="Sivarajan S.R."/>
            <person name="Patrignani A."/>
            <person name="Gruter S."/>
            <person name="Poveda L."/>
            <person name="Shimizu-Inatsugi R."/>
            <person name="Baeten J."/>
            <person name="Francoijs K.J."/>
            <person name="Nataraja K.N."/>
            <person name="Reddy Y.A.N."/>
            <person name="Phadnis S."/>
            <person name="Ravikumar R.L."/>
            <person name="Schlapbach R."/>
            <person name="Sreeman S.M."/>
            <person name="Shimizu K.K."/>
        </authorList>
    </citation>
    <scope>NUCLEOTIDE SEQUENCE</scope>
</reference>
<dbReference type="EMBL" id="BQKI01000017">
    <property type="protein sequence ID" value="GJN10115.1"/>
    <property type="molecule type" value="Genomic_DNA"/>
</dbReference>
<feature type="compositionally biased region" description="Basic and acidic residues" evidence="1">
    <location>
        <begin position="8"/>
        <end position="17"/>
    </location>
</feature>
<protein>
    <submittedName>
        <fullName evidence="2">Uncharacterized protein</fullName>
    </submittedName>
</protein>